<keyword evidence="7 8" id="KW-0472">Membrane</keyword>
<dbReference type="GO" id="GO:0055085">
    <property type="term" value="P:transmembrane transport"/>
    <property type="evidence" value="ECO:0007669"/>
    <property type="project" value="InterPro"/>
</dbReference>
<dbReference type="OrthoDB" id="276989at2759"/>
<keyword evidence="3 9" id="KW-0813">Transport</keyword>
<organism evidence="11 12">
    <name type="scientific">Gracilariopsis chorda</name>
    <dbReference type="NCBI Taxonomy" id="448386"/>
    <lineage>
        <taxon>Eukaryota</taxon>
        <taxon>Rhodophyta</taxon>
        <taxon>Florideophyceae</taxon>
        <taxon>Rhodymeniophycidae</taxon>
        <taxon>Gracilariales</taxon>
        <taxon>Gracilariaceae</taxon>
        <taxon>Gracilariopsis</taxon>
    </lineage>
</organism>
<evidence type="ECO:0000256" key="10">
    <source>
        <dbReference type="SAM" id="Phobius"/>
    </source>
</evidence>
<name>A0A2V3IGN9_9FLOR</name>
<evidence type="ECO:0000256" key="8">
    <source>
        <dbReference type="PROSITE-ProRule" id="PRU00282"/>
    </source>
</evidence>
<feature type="repeat" description="Solcar" evidence="8">
    <location>
        <begin position="106"/>
        <end position="188"/>
    </location>
</feature>
<evidence type="ECO:0000313" key="11">
    <source>
        <dbReference type="EMBL" id="PXF40310.1"/>
    </source>
</evidence>
<comment type="caution">
    <text evidence="11">The sequence shown here is derived from an EMBL/GenBank/DDBJ whole genome shotgun (WGS) entry which is preliminary data.</text>
</comment>
<dbReference type="Gene3D" id="1.50.40.10">
    <property type="entry name" value="Mitochondrial carrier domain"/>
    <property type="match status" value="2"/>
</dbReference>
<dbReference type="InterPro" id="IPR018108">
    <property type="entry name" value="MCP_transmembrane"/>
</dbReference>
<evidence type="ECO:0000256" key="6">
    <source>
        <dbReference type="ARBA" id="ARBA00022989"/>
    </source>
</evidence>
<dbReference type="PANTHER" id="PTHR45667">
    <property type="entry name" value="S-ADENOSYLMETHIONINE MITOCHONDRIAL CARRIER PROTEIN"/>
    <property type="match status" value="1"/>
</dbReference>
<evidence type="ECO:0000256" key="4">
    <source>
        <dbReference type="ARBA" id="ARBA00022692"/>
    </source>
</evidence>
<protein>
    <submittedName>
        <fullName evidence="11">Putative S-adenosylmethionine carrier 2, chloroplastic</fullName>
    </submittedName>
</protein>
<feature type="transmembrane region" description="Helical" evidence="10">
    <location>
        <begin position="20"/>
        <end position="41"/>
    </location>
</feature>
<gene>
    <name evidence="11" type="ORF">BWQ96_09966</name>
</gene>
<comment type="similarity">
    <text evidence="2 9">Belongs to the mitochondrial carrier (TC 2.A.29) family.</text>
</comment>
<dbReference type="InterPro" id="IPR023395">
    <property type="entry name" value="MCP_dom_sf"/>
</dbReference>
<dbReference type="SUPFAM" id="SSF103506">
    <property type="entry name" value="Mitochondrial carrier"/>
    <property type="match status" value="1"/>
</dbReference>
<dbReference type="InterPro" id="IPR002067">
    <property type="entry name" value="MCP"/>
</dbReference>
<feature type="repeat" description="Solcar" evidence="8">
    <location>
        <begin position="198"/>
        <end position="285"/>
    </location>
</feature>
<sequence>MLLASSATEPAPKPTPTETFRIALGAGAVAGFTVDAVLFPLDTLKTRMQLASSAVPKSPAALLTGLYAGFGPAVVASAPAAAAFFGVYDYVKRVLEEFASRDKARLAPLCHVVAAAAGDVAGSTVRAPFEVVKQRLQSGLYSGVGAAVRGTLAKEGLGGFYTGYGSLVLRELPFDAIQFPLYEYLKTVAMRRKRGGQLETWETSVCGSIAGAISAALTTPLDVVKTRLMTQNVAAPKYNGIVHGISTIAREEGAKALMAGVIPRVMWISLGGAVFFGAFEAAKKVLTPEIVKRSNVSSSTSVKPKVA</sequence>
<dbReference type="Proteomes" id="UP000247409">
    <property type="component" value="Unassembled WGS sequence"/>
</dbReference>
<keyword evidence="12" id="KW-1185">Reference proteome</keyword>
<dbReference type="EMBL" id="NBIV01000313">
    <property type="protein sequence ID" value="PXF40310.1"/>
    <property type="molecule type" value="Genomic_DNA"/>
</dbReference>
<evidence type="ECO:0000256" key="1">
    <source>
        <dbReference type="ARBA" id="ARBA00004141"/>
    </source>
</evidence>
<feature type="repeat" description="Solcar" evidence="8">
    <location>
        <begin position="18"/>
        <end position="94"/>
    </location>
</feature>
<dbReference type="AlphaFoldDB" id="A0A2V3IGN9"/>
<keyword evidence="4 8" id="KW-0812">Transmembrane</keyword>
<dbReference type="GO" id="GO:0016020">
    <property type="term" value="C:membrane"/>
    <property type="evidence" value="ECO:0007669"/>
    <property type="project" value="UniProtKB-SubCell"/>
</dbReference>
<evidence type="ECO:0000313" key="12">
    <source>
        <dbReference type="Proteomes" id="UP000247409"/>
    </source>
</evidence>
<dbReference type="Pfam" id="PF00153">
    <property type="entry name" value="Mito_carr"/>
    <property type="match status" value="3"/>
</dbReference>
<accession>A0A2V3IGN9</accession>
<keyword evidence="6 10" id="KW-1133">Transmembrane helix</keyword>
<dbReference type="PRINTS" id="PR00926">
    <property type="entry name" value="MITOCARRIER"/>
</dbReference>
<evidence type="ECO:0000256" key="9">
    <source>
        <dbReference type="RuleBase" id="RU000488"/>
    </source>
</evidence>
<evidence type="ECO:0000256" key="5">
    <source>
        <dbReference type="ARBA" id="ARBA00022737"/>
    </source>
</evidence>
<proteinExistence type="inferred from homology"/>
<feature type="transmembrane region" description="Helical" evidence="10">
    <location>
        <begin position="62"/>
        <end position="88"/>
    </location>
</feature>
<keyword evidence="5" id="KW-0677">Repeat</keyword>
<reference evidence="11 12" key="1">
    <citation type="journal article" date="2018" name="Mol. Biol. Evol.">
        <title>Analysis of the draft genome of the red seaweed Gracilariopsis chorda provides insights into genome size evolution in Rhodophyta.</title>
        <authorList>
            <person name="Lee J."/>
            <person name="Yang E.C."/>
            <person name="Graf L."/>
            <person name="Yang J.H."/>
            <person name="Qiu H."/>
            <person name="Zel Zion U."/>
            <person name="Chan C.X."/>
            <person name="Stephens T.G."/>
            <person name="Weber A.P.M."/>
            <person name="Boo G.H."/>
            <person name="Boo S.M."/>
            <person name="Kim K.M."/>
            <person name="Shin Y."/>
            <person name="Jung M."/>
            <person name="Lee S.J."/>
            <person name="Yim H.S."/>
            <person name="Lee J.H."/>
            <person name="Bhattacharya D."/>
            <person name="Yoon H.S."/>
        </authorList>
    </citation>
    <scope>NUCLEOTIDE SEQUENCE [LARGE SCALE GENOMIC DNA]</scope>
    <source>
        <strain evidence="11 12">SKKU-2015</strain>
        <tissue evidence="11">Whole body</tissue>
    </source>
</reference>
<evidence type="ECO:0000256" key="2">
    <source>
        <dbReference type="ARBA" id="ARBA00006375"/>
    </source>
</evidence>
<evidence type="ECO:0000256" key="3">
    <source>
        <dbReference type="ARBA" id="ARBA00022448"/>
    </source>
</evidence>
<comment type="subcellular location">
    <subcellularLocation>
        <location evidence="1">Membrane</location>
        <topology evidence="1">Multi-pass membrane protein</topology>
    </subcellularLocation>
</comment>
<evidence type="ECO:0000256" key="7">
    <source>
        <dbReference type="ARBA" id="ARBA00023136"/>
    </source>
</evidence>
<dbReference type="PROSITE" id="PS50920">
    <property type="entry name" value="SOLCAR"/>
    <property type="match status" value="3"/>
</dbReference>